<sequence>MDQEMLHAAQQAAWAGQSAAEAAWWGLLLNGIAASAAVGALWYGVIKGAQAAKLDRLKIGSVCYSLGSDLEVIASSYLGDDGDVAAIKVNAEHLIKSGAISRARRQLELASTIIIPDAKAQDEVGYMAMILDFIEDDIANGGDGRGDAGEIQHAADHFKTLSHKYLGRFHPYPSHRPVHLKPL</sequence>
<dbReference type="RefSeq" id="WP_183195550.1">
    <property type="nucleotide sequence ID" value="NZ_JACIDA010000001.1"/>
</dbReference>
<organism evidence="2 3">
    <name type="scientific">Brevundimonas mediterranea</name>
    <dbReference type="NCBI Taxonomy" id="74329"/>
    <lineage>
        <taxon>Bacteria</taxon>
        <taxon>Pseudomonadati</taxon>
        <taxon>Pseudomonadota</taxon>
        <taxon>Alphaproteobacteria</taxon>
        <taxon>Caulobacterales</taxon>
        <taxon>Caulobacteraceae</taxon>
        <taxon>Brevundimonas</taxon>
    </lineage>
</organism>
<name>A0A7W6A285_9CAUL</name>
<keyword evidence="1" id="KW-0472">Membrane</keyword>
<protein>
    <submittedName>
        <fullName evidence="2">Uncharacterized protein</fullName>
    </submittedName>
</protein>
<evidence type="ECO:0000256" key="1">
    <source>
        <dbReference type="SAM" id="Phobius"/>
    </source>
</evidence>
<gene>
    <name evidence="2" type="ORF">GGR11_000853</name>
</gene>
<dbReference type="AlphaFoldDB" id="A0A7W6A285"/>
<dbReference type="Proteomes" id="UP000532936">
    <property type="component" value="Unassembled WGS sequence"/>
</dbReference>
<proteinExistence type="predicted"/>
<keyword evidence="1" id="KW-0812">Transmembrane</keyword>
<evidence type="ECO:0000313" key="3">
    <source>
        <dbReference type="Proteomes" id="UP000532936"/>
    </source>
</evidence>
<reference evidence="2 3" key="1">
    <citation type="submission" date="2020-08" db="EMBL/GenBank/DDBJ databases">
        <title>Genomic Encyclopedia of Type Strains, Phase IV (KMG-IV): sequencing the most valuable type-strain genomes for metagenomic binning, comparative biology and taxonomic classification.</title>
        <authorList>
            <person name="Goeker M."/>
        </authorList>
    </citation>
    <scope>NUCLEOTIDE SEQUENCE [LARGE SCALE GENOMIC DNA]</scope>
    <source>
        <strain evidence="2 3">DSM 14878</strain>
    </source>
</reference>
<keyword evidence="1" id="KW-1133">Transmembrane helix</keyword>
<feature type="transmembrane region" description="Helical" evidence="1">
    <location>
        <begin position="22"/>
        <end position="46"/>
    </location>
</feature>
<evidence type="ECO:0000313" key="2">
    <source>
        <dbReference type="EMBL" id="MBB3871339.1"/>
    </source>
</evidence>
<dbReference type="EMBL" id="JACIDA010000001">
    <property type="protein sequence ID" value="MBB3871339.1"/>
    <property type="molecule type" value="Genomic_DNA"/>
</dbReference>
<accession>A0A7W6A285</accession>
<comment type="caution">
    <text evidence="2">The sequence shown here is derived from an EMBL/GenBank/DDBJ whole genome shotgun (WGS) entry which is preliminary data.</text>
</comment>